<accession>A0A0D9ZZQ9</accession>
<reference evidence="2" key="1">
    <citation type="submission" date="2015-04" db="UniProtKB">
        <authorList>
            <consortium name="EnsemblPlants"/>
        </authorList>
    </citation>
    <scope>IDENTIFICATION</scope>
</reference>
<sequence length="55" mass="5861">MAHGFLLLLLLLLSSSSPLYLPPHVTAAAAVGNCHQKDLSGIQVCSVKLFIVFLL</sequence>
<dbReference type="HOGENOM" id="CLU_3035614_0_0_1"/>
<evidence type="ECO:0000313" key="3">
    <source>
        <dbReference type="Proteomes" id="UP000026961"/>
    </source>
</evidence>
<proteinExistence type="predicted"/>
<dbReference type="EnsemblPlants" id="OGLUM05G18930.1">
    <property type="protein sequence ID" value="OGLUM05G18930.1"/>
    <property type="gene ID" value="OGLUM05G18930"/>
</dbReference>
<keyword evidence="3" id="KW-1185">Reference proteome</keyword>
<feature type="signal peptide" evidence="1">
    <location>
        <begin position="1"/>
        <end position="18"/>
    </location>
</feature>
<dbReference type="AlphaFoldDB" id="A0A0D9ZZQ9"/>
<protein>
    <submittedName>
        <fullName evidence="2">Uncharacterized protein</fullName>
    </submittedName>
</protein>
<reference evidence="2" key="2">
    <citation type="submission" date="2018-05" db="EMBL/GenBank/DDBJ databases">
        <title>OgluRS3 (Oryza glumaepatula Reference Sequence Version 3).</title>
        <authorList>
            <person name="Zhang J."/>
            <person name="Kudrna D."/>
            <person name="Lee S."/>
            <person name="Talag J."/>
            <person name="Welchert J."/>
            <person name="Wing R.A."/>
        </authorList>
    </citation>
    <scope>NUCLEOTIDE SEQUENCE [LARGE SCALE GENOMIC DNA]</scope>
</reference>
<feature type="chain" id="PRO_5002353208" evidence="1">
    <location>
        <begin position="19"/>
        <end position="55"/>
    </location>
</feature>
<dbReference type="Gramene" id="OGLUM05G18930.1">
    <property type="protein sequence ID" value="OGLUM05G18930.1"/>
    <property type="gene ID" value="OGLUM05G18930"/>
</dbReference>
<keyword evidence="1" id="KW-0732">Signal</keyword>
<organism evidence="2">
    <name type="scientific">Oryza glumipatula</name>
    <dbReference type="NCBI Taxonomy" id="40148"/>
    <lineage>
        <taxon>Eukaryota</taxon>
        <taxon>Viridiplantae</taxon>
        <taxon>Streptophyta</taxon>
        <taxon>Embryophyta</taxon>
        <taxon>Tracheophyta</taxon>
        <taxon>Spermatophyta</taxon>
        <taxon>Magnoliopsida</taxon>
        <taxon>Liliopsida</taxon>
        <taxon>Poales</taxon>
        <taxon>Poaceae</taxon>
        <taxon>BOP clade</taxon>
        <taxon>Oryzoideae</taxon>
        <taxon>Oryzeae</taxon>
        <taxon>Oryzinae</taxon>
        <taxon>Oryza</taxon>
    </lineage>
</organism>
<evidence type="ECO:0000313" key="2">
    <source>
        <dbReference type="EnsemblPlants" id="OGLUM05G18930.1"/>
    </source>
</evidence>
<evidence type="ECO:0000256" key="1">
    <source>
        <dbReference type="SAM" id="SignalP"/>
    </source>
</evidence>
<name>A0A0D9ZZQ9_9ORYZ</name>
<dbReference type="Proteomes" id="UP000026961">
    <property type="component" value="Chromosome 5"/>
</dbReference>